<dbReference type="EC" id="3.6.1.41" evidence="1"/>
<evidence type="ECO:0000256" key="1">
    <source>
        <dbReference type="ARBA" id="ARBA00012506"/>
    </source>
</evidence>
<evidence type="ECO:0000313" key="8">
    <source>
        <dbReference type="Proteomes" id="UP000031829"/>
    </source>
</evidence>
<dbReference type="NCBIfam" id="TIGR00488">
    <property type="entry name" value="bis(5'-nucleosyl)-tetraphosphatase (symmetrical) YqeK"/>
    <property type="match status" value="1"/>
</dbReference>
<dbReference type="PANTHER" id="PTHR35795">
    <property type="entry name" value="SLR1885 PROTEIN"/>
    <property type="match status" value="1"/>
</dbReference>
<dbReference type="PROSITE" id="PS51831">
    <property type="entry name" value="HD"/>
    <property type="match status" value="1"/>
</dbReference>
<gene>
    <name evidence="7" type="ORF">BG04_1573</name>
</gene>
<evidence type="ECO:0000256" key="5">
    <source>
        <dbReference type="ARBA" id="ARBA00023004"/>
    </source>
</evidence>
<dbReference type="PANTHER" id="PTHR35795:SF1">
    <property type="entry name" value="BIS(5'-NUCLEOSYL)-TETRAPHOSPHATASE, SYMMETRICAL"/>
    <property type="match status" value="1"/>
</dbReference>
<reference evidence="7 8" key="1">
    <citation type="journal article" date="2015" name="Genome Announc.">
        <title>Complete genome sequences for 35 biothreat assay-relevant bacillus species.</title>
        <authorList>
            <person name="Johnson S.L."/>
            <person name="Daligault H.E."/>
            <person name="Davenport K.W."/>
            <person name="Jaissle J."/>
            <person name="Frey K.G."/>
            <person name="Ladner J.T."/>
            <person name="Broomall S.M."/>
            <person name="Bishop-Lilly K.A."/>
            <person name="Bruce D.C."/>
            <person name="Gibbons H.S."/>
            <person name="Coyne S.R."/>
            <person name="Lo C.C."/>
            <person name="Meincke L."/>
            <person name="Munk A.C."/>
            <person name="Koroleva G.I."/>
            <person name="Rosenzweig C.N."/>
            <person name="Palacios G.F."/>
            <person name="Redden C.L."/>
            <person name="Minogue T.D."/>
            <person name="Chain P.S."/>
        </authorList>
    </citation>
    <scope>NUCLEOTIDE SEQUENCE [LARGE SCALE GENOMIC DNA]</scope>
    <source>
        <strain evidence="8">ATCC 14581 / DSM 32 / JCM 2506 / NBRC 15308 / NCIMB 9376 / NCTC 10342 / NRRL B-14308 / VKM B-512</strain>
    </source>
</reference>
<evidence type="ECO:0000256" key="3">
    <source>
        <dbReference type="ARBA" id="ARBA00022741"/>
    </source>
</evidence>
<dbReference type="RefSeq" id="WP_034648849.1">
    <property type="nucleotide sequence ID" value="NZ_BCVB01000008.1"/>
</dbReference>
<dbReference type="InterPro" id="IPR005249">
    <property type="entry name" value="YqeK"/>
</dbReference>
<dbReference type="HOGENOM" id="CLU_089580_1_2_9"/>
<name>A0A0B6ANB2_PRIM2</name>
<dbReference type="Gene3D" id="1.10.3210.10">
    <property type="entry name" value="Hypothetical protein af1432"/>
    <property type="match status" value="1"/>
</dbReference>
<proteinExistence type="predicted"/>
<evidence type="ECO:0000256" key="2">
    <source>
        <dbReference type="ARBA" id="ARBA00022723"/>
    </source>
</evidence>
<dbReference type="GO" id="GO:0008803">
    <property type="term" value="F:bis(5'-nucleosyl)-tetraphosphatase (symmetrical) activity"/>
    <property type="evidence" value="ECO:0007669"/>
    <property type="project" value="UniProtKB-EC"/>
</dbReference>
<dbReference type="SUPFAM" id="SSF109604">
    <property type="entry name" value="HD-domain/PDEase-like"/>
    <property type="match status" value="1"/>
</dbReference>
<organism evidence="7 8">
    <name type="scientific">Priestia megaterium (strain ATCC 14581 / DSM 32 / CCUG 1817 / JCM 2506 / NBRC 15308 / NCIMB 9376 / NCTC 10342 / NRRL B-14308 / VKM B-512 / Ford 19)</name>
    <name type="common">Bacillus megaterium</name>
    <dbReference type="NCBI Taxonomy" id="1348623"/>
    <lineage>
        <taxon>Bacteria</taxon>
        <taxon>Bacillati</taxon>
        <taxon>Bacillota</taxon>
        <taxon>Bacilli</taxon>
        <taxon>Bacillales</taxon>
        <taxon>Bacillaceae</taxon>
        <taxon>Priestia</taxon>
    </lineage>
</organism>
<keyword evidence="2" id="KW-0479">Metal-binding</keyword>
<dbReference type="KEGG" id="bmeg:BG04_1573"/>
<sequence length="190" mass="21714">MNRTEALEIVKKQLTERRYIHTVGVMETAIELAKRFEADEKKAELAAIFHDYAKFRPKEEMKQIIIDQNMSPSLLEYNTELWHAPVGAFLVRNEVGITDKEVLDAIAYHTSGRPGMTLLEKIVYVADYIEPGRRFPGVDEVRELAKTDLNAALIQSLKNTISFLMTKHQAVYPDTMMTYNDLILGGQTHD</sequence>
<dbReference type="EMBL" id="CP009920">
    <property type="protein sequence ID" value="AJI21324.1"/>
    <property type="molecule type" value="Genomic_DNA"/>
</dbReference>
<protein>
    <recommendedName>
        <fullName evidence="1">bis(5'-nucleosyl)-tetraphosphatase (symmetrical)</fullName>
        <ecNumber evidence="1">3.6.1.41</ecNumber>
    </recommendedName>
</protein>
<evidence type="ECO:0000256" key="4">
    <source>
        <dbReference type="ARBA" id="ARBA00022801"/>
    </source>
</evidence>
<keyword evidence="4" id="KW-0378">Hydrolase</keyword>
<comment type="catalytic activity">
    <reaction evidence="6">
        <text>P(1),P(4)-bis(5'-adenosyl) tetraphosphate + H2O = 2 ADP + 2 H(+)</text>
        <dbReference type="Rhea" id="RHEA:24252"/>
        <dbReference type="ChEBI" id="CHEBI:15377"/>
        <dbReference type="ChEBI" id="CHEBI:15378"/>
        <dbReference type="ChEBI" id="CHEBI:58141"/>
        <dbReference type="ChEBI" id="CHEBI:456216"/>
        <dbReference type="EC" id="3.6.1.41"/>
    </reaction>
</comment>
<dbReference type="AlphaFoldDB" id="A0A0B6ANB2"/>
<dbReference type="InterPro" id="IPR003607">
    <property type="entry name" value="HD/PDEase_dom"/>
</dbReference>
<dbReference type="Proteomes" id="UP000031829">
    <property type="component" value="Chromosome"/>
</dbReference>
<dbReference type="GO" id="GO:0046872">
    <property type="term" value="F:metal ion binding"/>
    <property type="evidence" value="ECO:0007669"/>
    <property type="project" value="UniProtKB-KW"/>
</dbReference>
<dbReference type="InterPro" id="IPR006674">
    <property type="entry name" value="HD_domain"/>
</dbReference>
<keyword evidence="3" id="KW-0547">Nucleotide-binding</keyword>
<evidence type="ECO:0000256" key="6">
    <source>
        <dbReference type="ARBA" id="ARBA00049417"/>
    </source>
</evidence>
<dbReference type="GO" id="GO:0000166">
    <property type="term" value="F:nucleotide binding"/>
    <property type="evidence" value="ECO:0007669"/>
    <property type="project" value="UniProtKB-KW"/>
</dbReference>
<dbReference type="CDD" id="cd00077">
    <property type="entry name" value="HDc"/>
    <property type="match status" value="1"/>
</dbReference>
<dbReference type="SMART" id="SM00471">
    <property type="entry name" value="HDc"/>
    <property type="match status" value="1"/>
</dbReference>
<dbReference type="InterPro" id="IPR051094">
    <property type="entry name" value="Diverse_Catalytic_Enzymes"/>
</dbReference>
<evidence type="ECO:0000313" key="7">
    <source>
        <dbReference type="EMBL" id="AJI21324.1"/>
    </source>
</evidence>
<dbReference type="GeneID" id="93645039"/>
<accession>A0A0B6ANB2</accession>
<dbReference type="Pfam" id="PF01966">
    <property type="entry name" value="HD"/>
    <property type="match status" value="1"/>
</dbReference>
<keyword evidence="5" id="KW-0408">Iron</keyword>